<evidence type="ECO:0000256" key="4">
    <source>
        <dbReference type="ARBA" id="ARBA00022679"/>
    </source>
</evidence>
<dbReference type="PROSITE" id="PS50405">
    <property type="entry name" value="GST_CTER"/>
    <property type="match status" value="1"/>
</dbReference>
<dbReference type="OrthoDB" id="414243at2759"/>
<dbReference type="EMBL" id="BGPR01001654">
    <property type="protein sequence ID" value="GBM58885.1"/>
    <property type="molecule type" value="Genomic_DNA"/>
</dbReference>
<dbReference type="InterPro" id="IPR004046">
    <property type="entry name" value="GST_C"/>
</dbReference>
<dbReference type="Pfam" id="PF02798">
    <property type="entry name" value="GST_N"/>
    <property type="match status" value="1"/>
</dbReference>
<proteinExistence type="inferred from homology"/>
<gene>
    <name evidence="8" type="primary">Gstm1_1</name>
    <name evidence="8" type="ORF">AVEN_11522_1</name>
</gene>
<organism evidence="8 9">
    <name type="scientific">Araneus ventricosus</name>
    <name type="common">Orbweaver spider</name>
    <name type="synonym">Epeira ventricosa</name>
    <dbReference type="NCBI Taxonomy" id="182803"/>
    <lineage>
        <taxon>Eukaryota</taxon>
        <taxon>Metazoa</taxon>
        <taxon>Ecdysozoa</taxon>
        <taxon>Arthropoda</taxon>
        <taxon>Chelicerata</taxon>
        <taxon>Arachnida</taxon>
        <taxon>Araneae</taxon>
        <taxon>Araneomorphae</taxon>
        <taxon>Entelegynae</taxon>
        <taxon>Araneoidea</taxon>
        <taxon>Araneidae</taxon>
        <taxon>Araneus</taxon>
    </lineage>
</organism>
<evidence type="ECO:0000256" key="2">
    <source>
        <dbReference type="ARBA" id="ARBA00005861"/>
    </source>
</evidence>
<dbReference type="GO" id="GO:0004364">
    <property type="term" value="F:glutathione transferase activity"/>
    <property type="evidence" value="ECO:0007669"/>
    <property type="project" value="UniProtKB-EC"/>
</dbReference>
<dbReference type="SUPFAM" id="SSF52833">
    <property type="entry name" value="Thioredoxin-like"/>
    <property type="match status" value="1"/>
</dbReference>
<evidence type="ECO:0000256" key="1">
    <source>
        <dbReference type="ARBA" id="ARBA00003701"/>
    </source>
</evidence>
<comment type="function">
    <text evidence="1">Conjugation of reduced glutathione to a wide number of exogenous and endogenous hydrophobic electrophiles.</text>
</comment>
<feature type="domain" description="GST C-terminal" evidence="7">
    <location>
        <begin position="88"/>
        <end position="208"/>
    </location>
</feature>
<dbReference type="PROSITE" id="PS50404">
    <property type="entry name" value="GST_NTER"/>
    <property type="match status" value="1"/>
</dbReference>
<dbReference type="InterPro" id="IPR050213">
    <property type="entry name" value="GST_superfamily"/>
</dbReference>
<dbReference type="FunFam" id="1.20.1050.10:FF:000003">
    <property type="entry name" value="Glutathione S-transferase 2"/>
    <property type="match status" value="1"/>
</dbReference>
<dbReference type="EC" id="2.5.1.18" evidence="3"/>
<accession>A0A4Y2H1B5</accession>
<comment type="caution">
    <text evidence="8">The sequence shown here is derived from an EMBL/GenBank/DDBJ whole genome shotgun (WGS) entry which is preliminary data.</text>
</comment>
<evidence type="ECO:0000259" key="6">
    <source>
        <dbReference type="PROSITE" id="PS50404"/>
    </source>
</evidence>
<dbReference type="SFLD" id="SFLDG00363">
    <property type="entry name" value="AMPS_(cytGST):_Alpha-__Mu-__Pi"/>
    <property type="match status" value="1"/>
</dbReference>
<sequence>MVKPIVAYWDFRGRGEPIRYLLHYKKVDFEDKRYPNDAVGFQEWQKDKFSLGFDFPNLPYYIDGDIKLTQSIAIMRYLGNKLGLDGKTDEEKRRVLVAEQQSVDFRQKLRSFAMFNEYESAGKDEFLKSVQPMFQLWEKFLGDREFLAGDEVTYVDFLVFEFLDCYRLFHETILDDYPSVKAYFSRIKNLSELQEYMKSPVRTPWTIFGPTAKFGGRGDPPKHLSFA</sequence>
<name>A0A4Y2H1B5_ARAVE</name>
<reference evidence="8 9" key="1">
    <citation type="journal article" date="2019" name="Sci. Rep.">
        <title>Orb-weaving spider Araneus ventricosus genome elucidates the spidroin gene catalogue.</title>
        <authorList>
            <person name="Kono N."/>
            <person name="Nakamura H."/>
            <person name="Ohtoshi R."/>
            <person name="Moran D.A.P."/>
            <person name="Shinohara A."/>
            <person name="Yoshida Y."/>
            <person name="Fujiwara M."/>
            <person name="Mori M."/>
            <person name="Tomita M."/>
            <person name="Arakawa K."/>
        </authorList>
    </citation>
    <scope>NUCLEOTIDE SEQUENCE [LARGE SCALE GENOMIC DNA]</scope>
</reference>
<dbReference type="Pfam" id="PF14497">
    <property type="entry name" value="GST_C_3"/>
    <property type="match status" value="1"/>
</dbReference>
<evidence type="ECO:0000256" key="5">
    <source>
        <dbReference type="ARBA" id="ARBA00047960"/>
    </source>
</evidence>
<dbReference type="SUPFAM" id="SSF47616">
    <property type="entry name" value="GST C-terminal domain-like"/>
    <property type="match status" value="1"/>
</dbReference>
<dbReference type="Gene3D" id="1.20.1050.130">
    <property type="match status" value="1"/>
</dbReference>
<protein>
    <recommendedName>
        <fullName evidence="3">glutathione transferase</fullName>
        <ecNumber evidence="3">2.5.1.18</ecNumber>
    </recommendedName>
</protein>
<dbReference type="Proteomes" id="UP000499080">
    <property type="component" value="Unassembled WGS sequence"/>
</dbReference>
<dbReference type="PANTHER" id="PTHR11571:SF222">
    <property type="entry name" value="GLUTATHIONE TRANSFERASE"/>
    <property type="match status" value="1"/>
</dbReference>
<dbReference type="InterPro" id="IPR004045">
    <property type="entry name" value="Glutathione_S-Trfase_N"/>
</dbReference>
<dbReference type="InterPro" id="IPR010987">
    <property type="entry name" value="Glutathione-S-Trfase_C-like"/>
</dbReference>
<keyword evidence="4 8" id="KW-0808">Transferase</keyword>
<evidence type="ECO:0000313" key="9">
    <source>
        <dbReference type="Proteomes" id="UP000499080"/>
    </source>
</evidence>
<comment type="similarity">
    <text evidence="2">Belongs to the GST superfamily. Mu family.</text>
</comment>
<dbReference type="InterPro" id="IPR036282">
    <property type="entry name" value="Glutathione-S-Trfase_C_sf"/>
</dbReference>
<dbReference type="SFLD" id="SFLDS00019">
    <property type="entry name" value="Glutathione_Transferase_(cytos"/>
    <property type="match status" value="1"/>
</dbReference>
<dbReference type="InterPro" id="IPR036249">
    <property type="entry name" value="Thioredoxin-like_sf"/>
</dbReference>
<evidence type="ECO:0000256" key="3">
    <source>
        <dbReference type="ARBA" id="ARBA00012452"/>
    </source>
</evidence>
<dbReference type="GO" id="GO:0006749">
    <property type="term" value="P:glutathione metabolic process"/>
    <property type="evidence" value="ECO:0007669"/>
    <property type="project" value="TreeGrafter"/>
</dbReference>
<evidence type="ECO:0000259" key="7">
    <source>
        <dbReference type="PROSITE" id="PS50405"/>
    </source>
</evidence>
<dbReference type="AlphaFoldDB" id="A0A4Y2H1B5"/>
<evidence type="ECO:0000313" key="8">
    <source>
        <dbReference type="EMBL" id="GBM58885.1"/>
    </source>
</evidence>
<comment type="catalytic activity">
    <reaction evidence="5">
        <text>RX + glutathione = an S-substituted glutathione + a halide anion + H(+)</text>
        <dbReference type="Rhea" id="RHEA:16437"/>
        <dbReference type="ChEBI" id="CHEBI:15378"/>
        <dbReference type="ChEBI" id="CHEBI:16042"/>
        <dbReference type="ChEBI" id="CHEBI:17792"/>
        <dbReference type="ChEBI" id="CHEBI:57925"/>
        <dbReference type="ChEBI" id="CHEBI:90779"/>
        <dbReference type="EC" id="2.5.1.18"/>
    </reaction>
</comment>
<dbReference type="SFLD" id="SFLDG01205">
    <property type="entry name" value="AMPS.1"/>
    <property type="match status" value="1"/>
</dbReference>
<dbReference type="PANTHER" id="PTHR11571">
    <property type="entry name" value="GLUTATHIONE S-TRANSFERASE"/>
    <property type="match status" value="1"/>
</dbReference>
<dbReference type="InterPro" id="IPR040079">
    <property type="entry name" value="Glutathione_S-Trfase"/>
</dbReference>
<feature type="domain" description="GST N-terminal" evidence="6">
    <location>
        <begin position="2"/>
        <end position="86"/>
    </location>
</feature>
<keyword evidence="9" id="KW-1185">Reference proteome</keyword>